<gene>
    <name evidence="2" type="ORF">NDU88_002616</name>
</gene>
<organism evidence="2 3">
    <name type="scientific">Pleurodeles waltl</name>
    <name type="common">Iberian ribbed newt</name>
    <dbReference type="NCBI Taxonomy" id="8319"/>
    <lineage>
        <taxon>Eukaryota</taxon>
        <taxon>Metazoa</taxon>
        <taxon>Chordata</taxon>
        <taxon>Craniata</taxon>
        <taxon>Vertebrata</taxon>
        <taxon>Euteleostomi</taxon>
        <taxon>Amphibia</taxon>
        <taxon>Batrachia</taxon>
        <taxon>Caudata</taxon>
        <taxon>Salamandroidea</taxon>
        <taxon>Salamandridae</taxon>
        <taxon>Pleurodelinae</taxon>
        <taxon>Pleurodeles</taxon>
    </lineage>
</organism>
<accession>A0AAV7QD68</accession>
<comment type="caution">
    <text evidence="2">The sequence shown here is derived from an EMBL/GenBank/DDBJ whole genome shotgun (WGS) entry which is preliminary data.</text>
</comment>
<feature type="region of interest" description="Disordered" evidence="1">
    <location>
        <begin position="1"/>
        <end position="20"/>
    </location>
</feature>
<evidence type="ECO:0000256" key="1">
    <source>
        <dbReference type="SAM" id="MobiDB-lite"/>
    </source>
</evidence>
<dbReference type="AlphaFoldDB" id="A0AAV7QD68"/>
<dbReference type="EMBL" id="JANPWB010000010">
    <property type="protein sequence ID" value="KAJ1136198.1"/>
    <property type="molecule type" value="Genomic_DNA"/>
</dbReference>
<evidence type="ECO:0000313" key="2">
    <source>
        <dbReference type="EMBL" id="KAJ1136198.1"/>
    </source>
</evidence>
<proteinExistence type="predicted"/>
<name>A0AAV7QD68_PLEWA</name>
<dbReference type="Proteomes" id="UP001066276">
    <property type="component" value="Chromosome 6"/>
</dbReference>
<sequence>MLQTDPGVSPQERPTAISADAIVTQAGRVETRGFNNDLAAHLTQGAGERLGPTRSRMQWKHYLQLEGHTGSPLLPNQACP</sequence>
<evidence type="ECO:0000313" key="3">
    <source>
        <dbReference type="Proteomes" id="UP001066276"/>
    </source>
</evidence>
<keyword evidence="3" id="KW-1185">Reference proteome</keyword>
<reference evidence="2" key="1">
    <citation type="journal article" date="2022" name="bioRxiv">
        <title>Sequencing and chromosome-scale assembly of the giantPleurodeles waltlgenome.</title>
        <authorList>
            <person name="Brown T."/>
            <person name="Elewa A."/>
            <person name="Iarovenko S."/>
            <person name="Subramanian E."/>
            <person name="Araus A.J."/>
            <person name="Petzold A."/>
            <person name="Susuki M."/>
            <person name="Suzuki K.-i.T."/>
            <person name="Hayashi T."/>
            <person name="Toyoda A."/>
            <person name="Oliveira C."/>
            <person name="Osipova E."/>
            <person name="Leigh N.D."/>
            <person name="Simon A."/>
            <person name="Yun M.H."/>
        </authorList>
    </citation>
    <scope>NUCLEOTIDE SEQUENCE</scope>
    <source>
        <strain evidence="2">20211129_DDA</strain>
        <tissue evidence="2">Liver</tissue>
    </source>
</reference>
<protein>
    <submittedName>
        <fullName evidence="2">Uncharacterized protein</fullName>
    </submittedName>
</protein>